<dbReference type="HOGENOM" id="CLU_1189663_0_0_1"/>
<accession>C5FPK1</accession>
<dbReference type="EMBL" id="DS995704">
    <property type="protein sequence ID" value="EEQ31517.1"/>
    <property type="molecule type" value="Genomic_DNA"/>
</dbReference>
<protein>
    <submittedName>
        <fullName evidence="2">Uncharacterized protein</fullName>
    </submittedName>
</protein>
<evidence type="ECO:0000256" key="1">
    <source>
        <dbReference type="SAM" id="MobiDB-lite"/>
    </source>
</evidence>
<reference evidence="3" key="1">
    <citation type="journal article" date="2012" name="MBio">
        <title>Comparative genome analysis of Trichophyton rubrum and related dermatophytes reveals candidate genes involved in infection.</title>
        <authorList>
            <person name="Martinez D.A."/>
            <person name="Oliver B.G."/>
            <person name="Graeser Y."/>
            <person name="Goldberg J.M."/>
            <person name="Li W."/>
            <person name="Martinez-Rossi N.M."/>
            <person name="Monod M."/>
            <person name="Shelest E."/>
            <person name="Barton R.C."/>
            <person name="Birch E."/>
            <person name="Brakhage A.A."/>
            <person name="Chen Z."/>
            <person name="Gurr S.J."/>
            <person name="Heiman D."/>
            <person name="Heitman J."/>
            <person name="Kosti I."/>
            <person name="Rossi A."/>
            <person name="Saif S."/>
            <person name="Samalova M."/>
            <person name="Saunders C.W."/>
            <person name="Shea T."/>
            <person name="Summerbell R.C."/>
            <person name="Xu J."/>
            <person name="Young S."/>
            <person name="Zeng Q."/>
            <person name="Birren B.W."/>
            <person name="Cuomo C.A."/>
            <person name="White T.C."/>
        </authorList>
    </citation>
    <scope>NUCLEOTIDE SEQUENCE [LARGE SCALE GENOMIC DNA]</scope>
    <source>
        <strain evidence="3">ATCC MYA-4605 / CBS 113480</strain>
    </source>
</reference>
<feature type="compositionally biased region" description="Basic and acidic residues" evidence="1">
    <location>
        <begin position="210"/>
        <end position="226"/>
    </location>
</feature>
<dbReference type="RefSeq" id="XP_002846599.1">
    <property type="nucleotide sequence ID" value="XM_002846553.1"/>
</dbReference>
<dbReference type="AlphaFoldDB" id="C5FPK1"/>
<dbReference type="GeneID" id="9226006"/>
<dbReference type="VEuPathDB" id="FungiDB:MCYG_04336"/>
<evidence type="ECO:0000313" key="2">
    <source>
        <dbReference type="EMBL" id="EEQ31517.1"/>
    </source>
</evidence>
<feature type="region of interest" description="Disordered" evidence="1">
    <location>
        <begin position="114"/>
        <end position="142"/>
    </location>
</feature>
<dbReference type="Proteomes" id="UP000002035">
    <property type="component" value="Unassembled WGS sequence"/>
</dbReference>
<sequence length="233" mass="26230">MRRAFRSEAVGYRISSGWRIGPSLLENLRTSCAHDIPNIIQSQNRERYNIPIIRPGGHRHVHISKAAPAHLAITAAPVQTGVRPPPETAIPRQWEVEEEMESRLVSHLMLVHSLGPQGRERQRHRSRNPETDSDELDRSRRAFNNPTIPAYKLHHKIHAGKMKHGALSHYWTSHRHRELLLAKRTGQLPALPANHAPSGVTLRDPGQLGVKERANDTSRASAETRRAGISRSS</sequence>
<keyword evidence="3" id="KW-1185">Reference proteome</keyword>
<gene>
    <name evidence="2" type="ORF">MCYG_04336</name>
</gene>
<name>C5FPK1_ARTOC</name>
<feature type="region of interest" description="Disordered" evidence="1">
    <location>
        <begin position="190"/>
        <end position="233"/>
    </location>
</feature>
<evidence type="ECO:0000313" key="3">
    <source>
        <dbReference type="Proteomes" id="UP000002035"/>
    </source>
</evidence>
<organism evidence="2 3">
    <name type="scientific">Arthroderma otae (strain ATCC MYA-4605 / CBS 113480)</name>
    <name type="common">Microsporum canis</name>
    <dbReference type="NCBI Taxonomy" id="554155"/>
    <lineage>
        <taxon>Eukaryota</taxon>
        <taxon>Fungi</taxon>
        <taxon>Dikarya</taxon>
        <taxon>Ascomycota</taxon>
        <taxon>Pezizomycotina</taxon>
        <taxon>Eurotiomycetes</taxon>
        <taxon>Eurotiomycetidae</taxon>
        <taxon>Onygenales</taxon>
        <taxon>Arthrodermataceae</taxon>
        <taxon>Microsporum</taxon>
    </lineage>
</organism>
<proteinExistence type="predicted"/>